<evidence type="ECO:0000313" key="2">
    <source>
        <dbReference type="Proteomes" id="UP000670092"/>
    </source>
</evidence>
<sequence>MKLRYLTPRLFGPQGSRASEWTSRNSPHASSRHWQHLISDRRVINISSFTHRNGCLTLNIQSARENPAKITSSIKHSKNLRSFPEQPLRHSKCFSPRLSLLLSSSSVLPQLPRVASRLRMLLSVINPLLATPSISTMKLSGYSRSFLPRRIATGPPVSAHFLHHPPPALLLLESLVWMFPWTSLALLLQPLAPLRHARAACGKGSDCSTH</sequence>
<protein>
    <submittedName>
        <fullName evidence="1">Calcium-binding protein</fullName>
    </submittedName>
</protein>
<comment type="caution">
    <text evidence="1">The sequence shown here is derived from an EMBL/GenBank/DDBJ whole genome shotgun (WGS) entry which is preliminary data.</text>
</comment>
<reference evidence="1 2" key="1">
    <citation type="submission" date="2021-01" db="EMBL/GenBank/DDBJ databases">
        <title>Chromosome-level genome assembly of a human fungal pathogen reveals clustering of transcriptionally co-regulated genes.</title>
        <authorList>
            <person name="Voorhies M."/>
            <person name="Cohen S."/>
            <person name="Shea T.P."/>
            <person name="Petrus S."/>
            <person name="Munoz J.F."/>
            <person name="Poplawski S."/>
            <person name="Goldman W.E."/>
            <person name="Michael T."/>
            <person name="Cuomo C.A."/>
            <person name="Sil A."/>
            <person name="Beyhan S."/>
        </authorList>
    </citation>
    <scope>NUCLEOTIDE SEQUENCE [LARGE SCALE GENOMIC DNA]</scope>
    <source>
        <strain evidence="1 2">G184AR</strain>
    </source>
</reference>
<organism evidence="1 2">
    <name type="scientific">Ajellomyces capsulatus</name>
    <name type="common">Darling's disease fungus</name>
    <name type="synonym">Histoplasma capsulatum</name>
    <dbReference type="NCBI Taxonomy" id="5037"/>
    <lineage>
        <taxon>Eukaryota</taxon>
        <taxon>Fungi</taxon>
        <taxon>Dikarya</taxon>
        <taxon>Ascomycota</taxon>
        <taxon>Pezizomycotina</taxon>
        <taxon>Eurotiomycetes</taxon>
        <taxon>Eurotiomycetidae</taxon>
        <taxon>Onygenales</taxon>
        <taxon>Ajellomycetaceae</taxon>
        <taxon>Histoplasma</taxon>
    </lineage>
</organism>
<proteinExistence type="predicted"/>
<accession>A0A8H7YYJ6</accession>
<gene>
    <name evidence="1" type="primary">CBP1</name>
    <name evidence="1" type="ORF">I7I52_08754</name>
</gene>
<evidence type="ECO:0000313" key="1">
    <source>
        <dbReference type="EMBL" id="KAG5298703.1"/>
    </source>
</evidence>
<dbReference type="Proteomes" id="UP000670092">
    <property type="component" value="Unassembled WGS sequence"/>
</dbReference>
<name>A0A8H7YYJ6_AJECA</name>
<dbReference type="VEuPathDB" id="FungiDB:I7I52_08754"/>
<dbReference type="AlphaFoldDB" id="A0A8H7YYJ6"/>
<dbReference type="EMBL" id="JAEVHI010000002">
    <property type="protein sequence ID" value="KAG5298703.1"/>
    <property type="molecule type" value="Genomic_DNA"/>
</dbReference>